<protein>
    <submittedName>
        <fullName evidence="1">Ankyrin repeat and socs box containing</fullName>
    </submittedName>
</protein>
<dbReference type="InterPro" id="IPR036770">
    <property type="entry name" value="Ankyrin_rpt-contain_sf"/>
</dbReference>
<comment type="caution">
    <text evidence="1">The sequence shown here is derived from an EMBL/GenBank/DDBJ whole genome shotgun (WGS) entry which is preliminary data.</text>
</comment>
<name>A0AAV7YSD7_9EUKA</name>
<reference evidence="1" key="1">
    <citation type="submission" date="2022-08" db="EMBL/GenBank/DDBJ databases">
        <title>Novel sulphate-reducing endosymbionts in the free-living metamonad Anaeramoeba.</title>
        <authorList>
            <person name="Jerlstrom-Hultqvist J."/>
            <person name="Cepicka I."/>
            <person name="Gallot-Lavallee L."/>
            <person name="Salas-Leiva D."/>
            <person name="Curtis B.A."/>
            <person name="Zahonova K."/>
            <person name="Pipaliya S."/>
            <person name="Dacks J."/>
            <person name="Roger A.J."/>
        </authorList>
    </citation>
    <scope>NUCLEOTIDE SEQUENCE</scope>
    <source>
        <strain evidence="1">Busselton2</strain>
    </source>
</reference>
<dbReference type="EMBL" id="JANTQA010000051">
    <property type="protein sequence ID" value="KAJ3430359.1"/>
    <property type="molecule type" value="Genomic_DNA"/>
</dbReference>
<evidence type="ECO:0000313" key="2">
    <source>
        <dbReference type="Proteomes" id="UP001146793"/>
    </source>
</evidence>
<dbReference type="Proteomes" id="UP001146793">
    <property type="component" value="Unassembled WGS sequence"/>
</dbReference>
<accession>A0AAV7YSD7</accession>
<gene>
    <name evidence="1" type="ORF">M0812_23364</name>
</gene>
<proteinExistence type="predicted"/>
<evidence type="ECO:0000313" key="1">
    <source>
        <dbReference type="EMBL" id="KAJ3430359.1"/>
    </source>
</evidence>
<sequence length="195" mass="22994">MKDMLYRFAPLDSICRLDNPPMKIIQLLIKNGFDINPIDFDECSQNLIEYLCIARFCKNEHPCLKIIGFLLDNGFDVNSAYYAWNYGNRNPFYYICQNKSISLEFIKYFSEIITLKPFEEKPCDITPLNCLSTLVQNENCTLDIIKYWVQSQMIDTNELSNSIKQKTYSPIYRLVEQNNTTLHYTTRKIFSKKNL</sequence>
<dbReference type="Gene3D" id="1.25.40.20">
    <property type="entry name" value="Ankyrin repeat-containing domain"/>
    <property type="match status" value="1"/>
</dbReference>
<dbReference type="SUPFAM" id="SSF48403">
    <property type="entry name" value="Ankyrin repeat"/>
    <property type="match status" value="1"/>
</dbReference>
<dbReference type="AlphaFoldDB" id="A0AAV7YSD7"/>
<organism evidence="1 2">
    <name type="scientific">Anaeramoeba flamelloides</name>
    <dbReference type="NCBI Taxonomy" id="1746091"/>
    <lineage>
        <taxon>Eukaryota</taxon>
        <taxon>Metamonada</taxon>
        <taxon>Anaeramoebidae</taxon>
        <taxon>Anaeramoeba</taxon>
    </lineage>
</organism>